<reference evidence="1" key="1">
    <citation type="journal article" date="2014" name="Front. Microbiol.">
        <title>High frequency of phylogenetically diverse reductive dehalogenase-homologous genes in deep subseafloor sedimentary metagenomes.</title>
        <authorList>
            <person name="Kawai M."/>
            <person name="Futagami T."/>
            <person name="Toyoda A."/>
            <person name="Takaki Y."/>
            <person name="Nishi S."/>
            <person name="Hori S."/>
            <person name="Arai W."/>
            <person name="Tsubouchi T."/>
            <person name="Morono Y."/>
            <person name="Uchiyama I."/>
            <person name="Ito T."/>
            <person name="Fujiyama A."/>
            <person name="Inagaki F."/>
            <person name="Takami H."/>
        </authorList>
    </citation>
    <scope>NUCLEOTIDE SEQUENCE</scope>
    <source>
        <strain evidence="1">Expedition CK06-06</strain>
    </source>
</reference>
<sequence length="136" mass="15155">QMERTSETKVITKAIFFVLICGIIGYSSHSDSAEEVLIYYGMSDASAAVAVSEKMFAVADDEDNVLRVYKTTPPSLPVFSYDLTSFLGIEPGHPEADIEGATMLDDTIYWITSHGRNTDGKMRPNRYRFFAVKVKV</sequence>
<name>X1PKV4_9ZZZZ</name>
<evidence type="ECO:0000313" key="1">
    <source>
        <dbReference type="EMBL" id="GAI56453.1"/>
    </source>
</evidence>
<dbReference type="EMBL" id="BARV01042052">
    <property type="protein sequence ID" value="GAI56453.1"/>
    <property type="molecule type" value="Genomic_DNA"/>
</dbReference>
<protein>
    <recommendedName>
        <fullName evidence="2">DUF3616 domain-containing protein</fullName>
    </recommendedName>
</protein>
<feature type="non-terminal residue" evidence="1">
    <location>
        <position position="136"/>
    </location>
</feature>
<proteinExistence type="predicted"/>
<feature type="non-terminal residue" evidence="1">
    <location>
        <position position="1"/>
    </location>
</feature>
<gene>
    <name evidence="1" type="ORF">S06H3_63406</name>
</gene>
<comment type="caution">
    <text evidence="1">The sequence shown here is derived from an EMBL/GenBank/DDBJ whole genome shotgun (WGS) entry which is preliminary data.</text>
</comment>
<evidence type="ECO:0008006" key="2">
    <source>
        <dbReference type="Google" id="ProtNLM"/>
    </source>
</evidence>
<organism evidence="1">
    <name type="scientific">marine sediment metagenome</name>
    <dbReference type="NCBI Taxonomy" id="412755"/>
    <lineage>
        <taxon>unclassified sequences</taxon>
        <taxon>metagenomes</taxon>
        <taxon>ecological metagenomes</taxon>
    </lineage>
</organism>
<dbReference type="AlphaFoldDB" id="X1PKV4"/>
<accession>X1PKV4</accession>